<dbReference type="SMART" id="SM00826">
    <property type="entry name" value="PKS_DH"/>
    <property type="match status" value="1"/>
</dbReference>
<dbReference type="PANTHER" id="PTHR43775">
    <property type="entry name" value="FATTY ACID SYNTHASE"/>
    <property type="match status" value="1"/>
</dbReference>
<evidence type="ECO:0000256" key="3">
    <source>
        <dbReference type="ARBA" id="ARBA00022553"/>
    </source>
</evidence>
<dbReference type="FunFam" id="3.40.366.10:FF:000002">
    <property type="entry name" value="Probable polyketide synthase 2"/>
    <property type="match status" value="1"/>
</dbReference>
<feature type="region of interest" description="Disordered" evidence="7">
    <location>
        <begin position="1290"/>
        <end position="1320"/>
    </location>
</feature>
<dbReference type="PANTHER" id="PTHR43775:SF37">
    <property type="entry name" value="SI:DKEY-61P9.11"/>
    <property type="match status" value="1"/>
</dbReference>
<organism evidence="11">
    <name type="scientific">Candidatus Kentrum sp. DK</name>
    <dbReference type="NCBI Taxonomy" id="2126562"/>
    <lineage>
        <taxon>Bacteria</taxon>
        <taxon>Pseudomonadati</taxon>
        <taxon>Pseudomonadota</taxon>
        <taxon>Gammaproteobacteria</taxon>
        <taxon>Candidatus Kentrum</taxon>
    </lineage>
</organism>
<dbReference type="SMART" id="SM00823">
    <property type="entry name" value="PKS_PP"/>
    <property type="match status" value="1"/>
</dbReference>
<dbReference type="InterPro" id="IPR042104">
    <property type="entry name" value="PKS_dehydratase_sf"/>
</dbReference>
<dbReference type="Gene3D" id="1.10.1200.10">
    <property type="entry name" value="ACP-like"/>
    <property type="match status" value="1"/>
</dbReference>
<dbReference type="SUPFAM" id="SSF55048">
    <property type="entry name" value="Probable ACP-binding domain of malonyl-CoA ACP transacylase"/>
    <property type="match status" value="1"/>
</dbReference>
<name>A0A450S0E7_9GAMM</name>
<keyword evidence="4 11" id="KW-0808">Transferase</keyword>
<dbReference type="Pfam" id="PF21089">
    <property type="entry name" value="PKS_DH_N"/>
    <property type="match status" value="1"/>
</dbReference>
<dbReference type="PROSITE" id="PS00012">
    <property type="entry name" value="PHOSPHOPANTETHEINE"/>
    <property type="match status" value="1"/>
</dbReference>
<dbReference type="Pfam" id="PF08659">
    <property type="entry name" value="KR"/>
    <property type="match status" value="1"/>
</dbReference>
<protein>
    <submittedName>
        <fullName evidence="11">Acyl transferase domain-containing protein</fullName>
    </submittedName>
</protein>
<feature type="active site" description="Proton acceptor; for dehydratase activity" evidence="6">
    <location>
        <position position="964"/>
    </location>
</feature>
<dbReference type="GO" id="GO:0004312">
    <property type="term" value="F:fatty acid synthase activity"/>
    <property type="evidence" value="ECO:0007669"/>
    <property type="project" value="TreeGrafter"/>
</dbReference>
<keyword evidence="3" id="KW-0597">Phosphoprotein</keyword>
<dbReference type="SMART" id="SM01294">
    <property type="entry name" value="PKS_PP_betabranch"/>
    <property type="match status" value="1"/>
</dbReference>
<keyword evidence="2" id="KW-0596">Phosphopantetheine</keyword>
<dbReference type="CDD" id="cd08955">
    <property type="entry name" value="KR_2_FAS_SDR_x"/>
    <property type="match status" value="1"/>
</dbReference>
<dbReference type="FunFam" id="3.40.47.10:FF:000019">
    <property type="entry name" value="Polyketide synthase type I"/>
    <property type="match status" value="1"/>
</dbReference>
<feature type="region of interest" description="C-terminal hotdog fold" evidence="6">
    <location>
        <begin position="1081"/>
        <end position="1222"/>
    </location>
</feature>
<feature type="active site" description="Proton donor; for dehydratase activity" evidence="6">
    <location>
        <position position="1142"/>
    </location>
</feature>
<dbReference type="InterPro" id="IPR001227">
    <property type="entry name" value="Ac_transferase_dom_sf"/>
</dbReference>
<dbReference type="GO" id="GO:0006633">
    <property type="term" value="P:fatty acid biosynthetic process"/>
    <property type="evidence" value="ECO:0007669"/>
    <property type="project" value="TreeGrafter"/>
</dbReference>
<dbReference type="Pfam" id="PF02801">
    <property type="entry name" value="Ketoacyl-synt_C"/>
    <property type="match status" value="1"/>
</dbReference>
<dbReference type="Gene3D" id="3.40.50.720">
    <property type="entry name" value="NAD(P)-binding Rossmann-like Domain"/>
    <property type="match status" value="1"/>
</dbReference>
<dbReference type="EMBL" id="CAADEX010000009">
    <property type="protein sequence ID" value="VFJ45126.1"/>
    <property type="molecule type" value="Genomic_DNA"/>
</dbReference>
<evidence type="ECO:0000256" key="2">
    <source>
        <dbReference type="ARBA" id="ARBA00022450"/>
    </source>
</evidence>
<dbReference type="SMART" id="SM00822">
    <property type="entry name" value="PKS_KR"/>
    <property type="match status" value="1"/>
</dbReference>
<evidence type="ECO:0000313" key="12">
    <source>
        <dbReference type="EMBL" id="VFJ50337.1"/>
    </source>
</evidence>
<dbReference type="SUPFAM" id="SSF47336">
    <property type="entry name" value="ACP-like"/>
    <property type="match status" value="1"/>
</dbReference>
<dbReference type="Pfam" id="PF22621">
    <property type="entry name" value="CurL-like_PKS_C"/>
    <property type="match status" value="1"/>
</dbReference>
<dbReference type="PROSITE" id="PS52004">
    <property type="entry name" value="KS3_2"/>
    <property type="match status" value="1"/>
</dbReference>
<feature type="domain" description="PKS/mFAS DH" evidence="10">
    <location>
        <begin position="932"/>
        <end position="1222"/>
    </location>
</feature>
<proteinExistence type="inferred from homology"/>
<dbReference type="InterPro" id="IPR050091">
    <property type="entry name" value="PKS_NRPS_Biosynth_Enz"/>
</dbReference>
<dbReference type="InterPro" id="IPR049551">
    <property type="entry name" value="PKS_DH_C"/>
</dbReference>
<dbReference type="SUPFAM" id="SSF53901">
    <property type="entry name" value="Thiolase-like"/>
    <property type="match status" value="1"/>
</dbReference>
<dbReference type="PROSITE" id="PS50075">
    <property type="entry name" value="CARRIER"/>
    <property type="match status" value="1"/>
</dbReference>
<dbReference type="Pfam" id="PF00109">
    <property type="entry name" value="ketoacyl-synt"/>
    <property type="match status" value="1"/>
</dbReference>
<dbReference type="InterPro" id="IPR020806">
    <property type="entry name" value="PKS_PP-bd"/>
</dbReference>
<dbReference type="InterPro" id="IPR014030">
    <property type="entry name" value="Ketoacyl_synth_N"/>
</dbReference>
<evidence type="ECO:0000256" key="1">
    <source>
        <dbReference type="ARBA" id="ARBA00006484"/>
    </source>
</evidence>
<dbReference type="Gene3D" id="3.10.129.110">
    <property type="entry name" value="Polyketide synthase dehydratase"/>
    <property type="match status" value="1"/>
</dbReference>
<dbReference type="CDD" id="cd00833">
    <property type="entry name" value="PKS"/>
    <property type="match status" value="1"/>
</dbReference>
<comment type="similarity">
    <text evidence="1">Belongs to the short-chain dehydrogenases/reductases (SDR) family.</text>
</comment>
<feature type="domain" description="Ketosynthase family 3 (KS3)" evidence="9">
    <location>
        <begin position="37"/>
        <end position="466"/>
    </location>
</feature>
<dbReference type="InterPro" id="IPR013968">
    <property type="entry name" value="PKS_KR"/>
</dbReference>
<dbReference type="InterPro" id="IPR036291">
    <property type="entry name" value="NAD(P)-bd_dom_sf"/>
</dbReference>
<evidence type="ECO:0000256" key="5">
    <source>
        <dbReference type="ARBA" id="ARBA00054155"/>
    </source>
</evidence>
<dbReference type="InterPro" id="IPR016039">
    <property type="entry name" value="Thiolase-like"/>
</dbReference>
<dbReference type="Pfam" id="PF14765">
    <property type="entry name" value="PS-DH"/>
    <property type="match status" value="1"/>
</dbReference>
<evidence type="ECO:0000256" key="7">
    <source>
        <dbReference type="SAM" id="MobiDB-lite"/>
    </source>
</evidence>
<evidence type="ECO:0000259" key="8">
    <source>
        <dbReference type="PROSITE" id="PS50075"/>
    </source>
</evidence>
<dbReference type="InterPro" id="IPR014031">
    <property type="entry name" value="Ketoacyl_synth_C"/>
</dbReference>
<reference evidence="11" key="1">
    <citation type="submission" date="2019-02" db="EMBL/GenBank/DDBJ databases">
        <authorList>
            <person name="Gruber-Vodicka R. H."/>
            <person name="Seah K. B. B."/>
        </authorList>
    </citation>
    <scope>NUCLEOTIDE SEQUENCE</scope>
    <source>
        <strain evidence="11">BECK_DK47</strain>
    </source>
</reference>
<dbReference type="InterPro" id="IPR020841">
    <property type="entry name" value="PKS_Beta-ketoAc_synthase_dom"/>
</dbReference>
<dbReference type="InterPro" id="IPR057326">
    <property type="entry name" value="KR_dom"/>
</dbReference>
<dbReference type="SMART" id="SM00825">
    <property type="entry name" value="PKS_KS"/>
    <property type="match status" value="1"/>
</dbReference>
<dbReference type="SMART" id="SM00827">
    <property type="entry name" value="PKS_AT"/>
    <property type="match status" value="1"/>
</dbReference>
<dbReference type="Gene3D" id="3.30.70.3290">
    <property type="match status" value="1"/>
</dbReference>
<dbReference type="SUPFAM" id="SSF51735">
    <property type="entry name" value="NAD(P)-binding Rossmann-fold domains"/>
    <property type="match status" value="2"/>
</dbReference>
<evidence type="ECO:0000256" key="4">
    <source>
        <dbReference type="ARBA" id="ARBA00022679"/>
    </source>
</evidence>
<dbReference type="InterPro" id="IPR006162">
    <property type="entry name" value="Ppantetheine_attach_site"/>
</dbReference>
<dbReference type="InterPro" id="IPR016035">
    <property type="entry name" value="Acyl_Trfase/lysoPLipase"/>
</dbReference>
<feature type="region of interest" description="N-terminal hotdog fold" evidence="6">
    <location>
        <begin position="932"/>
        <end position="1066"/>
    </location>
</feature>
<feature type="domain" description="Carrier" evidence="8">
    <location>
        <begin position="1773"/>
        <end position="1848"/>
    </location>
</feature>
<evidence type="ECO:0000259" key="10">
    <source>
        <dbReference type="PROSITE" id="PS52019"/>
    </source>
</evidence>
<dbReference type="Gene3D" id="3.40.47.10">
    <property type="match status" value="1"/>
</dbReference>
<evidence type="ECO:0000256" key="6">
    <source>
        <dbReference type="PROSITE-ProRule" id="PRU01363"/>
    </source>
</evidence>
<dbReference type="InterPro" id="IPR036736">
    <property type="entry name" value="ACP-like_sf"/>
</dbReference>
<dbReference type="Gene3D" id="3.40.366.10">
    <property type="entry name" value="Malonyl-Coenzyme A Acyl Carrier Protein, domain 2"/>
    <property type="match status" value="1"/>
</dbReference>
<dbReference type="Pfam" id="PF00698">
    <property type="entry name" value="Acyl_transf_1"/>
    <property type="match status" value="1"/>
</dbReference>
<accession>A0A450S0E7</accession>
<dbReference type="InterPro" id="IPR016036">
    <property type="entry name" value="Malonyl_transacylase_ACP-bd"/>
</dbReference>
<evidence type="ECO:0000259" key="9">
    <source>
        <dbReference type="PROSITE" id="PS52004"/>
    </source>
</evidence>
<dbReference type="InterPro" id="IPR049900">
    <property type="entry name" value="PKS_mFAS_DH"/>
</dbReference>
<comment type="function">
    <text evidence="5">Involved in production of the polyketide antibiotic thailandamide.</text>
</comment>
<gene>
    <name evidence="11" type="ORF">BECKDK2373B_GA0170837_10092</name>
    <name evidence="12" type="ORF">BECKDK2373B_GA0170837_10282</name>
</gene>
<dbReference type="InterPro" id="IPR020807">
    <property type="entry name" value="PKS_DH"/>
</dbReference>
<dbReference type="Pfam" id="PF00550">
    <property type="entry name" value="PP-binding"/>
    <property type="match status" value="1"/>
</dbReference>
<dbReference type="InterPro" id="IPR049552">
    <property type="entry name" value="PKS_DH_N"/>
</dbReference>
<sequence length="1897" mass="204629">MIDDTQQDLKDLTPLQRAVVALKRKQAELDAIRFAQTEPVAIIGMGCRFPGADNPEAYWRLLRDGVDAVTEVPPDRWNIDDFYDPDPEAPGKLYTRHGAFLSEVDRFDPRFFGISAREAADMDPQQRLILEVAWEALENAGQAAEKLVDRPVGIFIGQMMTDYESMMSAGHPEDITAYTGTGGNASFVAGRLSYALGLQGPSLAVNTTCSSSLTAIHLACQSLRSGESEMALAGGVQVNVFPNSAIFMSKVLALSPDGRCKTFDASADGIARGEGCGVVVLKRLSKALADGDNVLALVRGSAIAHDGPSSGLSVPNRLSQEKVIRQALDNAGIKPEEVGYVEAHGTGTSLGDPIEMRALGVVFGKTHSKDSPLTVGSVKTNFGHTEGAAGIAGLMKIVLSLQYEAIPPQLHFKTPNPLIDWENLPFRIPVALESWPRGQGDAPRPRIAGVSSFGMSGTNAHVVLEEAPAAPEAAPVDAERPFHLLTLSAKDEKALRELTESFAAHLEAHPEVPLADICFTAGAGRSHFEHRAAVAASSPEDAIARLRAGNTITGRIGLEKPNTAFLFTGQGSQYPGMGRGLYETWPFFRKTLDRCGEILRPLDVPLLDLLYGEGANPEALNQTIHTQPALFSLEYALARLWQSWGIRPDAVMGHSVGEYVAACIAGVFSPEDALKLIAARGRLMQTLCEPGAMLALQTTEAEALALIAPFGEALSLAAINGPLSVVVSGTPDAMEVLKGSLAERDVKAKALSVSHAFHSGMMEPMLAEFEKVAGSIAYAEPKIALCSNVTGHLVAAGEVTNPAYWVRHVREPVRFAAGVATLQEEGIDAFLEIGPKPALLGMARECLPDDADGARIGWLPSLREGQDDFPQLLRSLGEWYTRGGEINWRTFGDEPRRRKVPLPTYPFQRSRYWLDKARLGRRGATGHARSEHPLLGHRLPLSVTENTYFQSELDPVSMPWLIEHLVFDAAVFPATGYLEMALAAGARVFRDSEGGADAGTPRAVPLRITNVAIDQPLVLPEEETATCQLVLTPQEEGYGFQVSSLDAGEQWIAHVTGTLAAAPERESPETVDLAALRAQCPTEVSITDHYRTCRERGVDYGPAFQGIHRIFLGEDIALGELELPEPLAKDADRYQLHPALLDTALQTLLALAGGGEEMYLPVAFGELHLYRPAGNRLRSLARIVERDEKTLTSQLSLFDDAGVPVAEIKRITARYADPETLRRHFKKQSDDLYEIAWRASDHEAGGAPPERESGGWLILADRGGLGEELAARLEEAGNRCVLAYADMPDWGERSEPQQNNSDTVVDGKTGSGADVGVRPDGIATTYTLDPTDPAAFQRLLRESFPPDAPPLVGIVYLWALDAPESSALTPEVLLEAQHLVCGGALHLTQAMAERESTAKLWLVTRDAVATGPDATSLAIAQAPLWGMGRTIAVEHPALWGGLIDNPTAADLLRETGFGLDEGRKGFQQEDQVAYRAGKRYVARLVKGKLPSDSRPSPRADASYLITGGLGGLGLAVARSMVAEGARNLILIGRRGPSEEAKQILRELEEMGARVMVASADVASEARMAALFREIDEKMPPLAGIIHTAGVLNDGMLREQGLARFDTVMAPKMIGGWLLHTLSRDLPLDFFVCFSSMASVLGSMGQSNYASANAFLDMLAHHRHALGLPGLAINWGAWSGVGMAANLDQRDRERLAAMGLDTLSPEQGTSILGRLMGNPESTRVGVAIADWSRFLKRFPEAPGFFSELVRVVPKQASVSFLEEVAALPPEEKRDYVFSYLQSELNAVLGFDSAQPMDPGKGFSDMGMDSLMIVESRNRLQTGLKRQLSSTLLFDYPTPERLAGYIADQILGLESPKVSDSAAGRAKAASEALWDELDGLSDSELERLLDEDILPPAGG</sequence>
<dbReference type="GO" id="GO:0031177">
    <property type="term" value="F:phosphopantetheine binding"/>
    <property type="evidence" value="ECO:0007669"/>
    <property type="project" value="InterPro"/>
</dbReference>
<dbReference type="SUPFAM" id="SSF52151">
    <property type="entry name" value="FabD/lysophospholipase-like"/>
    <property type="match status" value="1"/>
</dbReference>
<dbReference type="InterPro" id="IPR014043">
    <property type="entry name" value="Acyl_transferase_dom"/>
</dbReference>
<dbReference type="PROSITE" id="PS52019">
    <property type="entry name" value="PKS_MFAS_DH"/>
    <property type="match status" value="1"/>
</dbReference>
<dbReference type="EMBL" id="CAADEX010000028">
    <property type="protein sequence ID" value="VFJ50337.1"/>
    <property type="molecule type" value="Genomic_DNA"/>
</dbReference>
<dbReference type="InterPro" id="IPR009081">
    <property type="entry name" value="PP-bd_ACP"/>
</dbReference>
<evidence type="ECO:0000313" key="11">
    <source>
        <dbReference type="EMBL" id="VFJ45126.1"/>
    </source>
</evidence>